<evidence type="ECO:0000313" key="2">
    <source>
        <dbReference type="Proteomes" id="UP000770661"/>
    </source>
</evidence>
<organism evidence="1 2">
    <name type="scientific">Chionoecetes opilio</name>
    <name type="common">Atlantic snow crab</name>
    <name type="synonym">Cancer opilio</name>
    <dbReference type="NCBI Taxonomy" id="41210"/>
    <lineage>
        <taxon>Eukaryota</taxon>
        <taxon>Metazoa</taxon>
        <taxon>Ecdysozoa</taxon>
        <taxon>Arthropoda</taxon>
        <taxon>Crustacea</taxon>
        <taxon>Multicrustacea</taxon>
        <taxon>Malacostraca</taxon>
        <taxon>Eumalacostraca</taxon>
        <taxon>Eucarida</taxon>
        <taxon>Decapoda</taxon>
        <taxon>Pleocyemata</taxon>
        <taxon>Brachyura</taxon>
        <taxon>Eubrachyura</taxon>
        <taxon>Majoidea</taxon>
        <taxon>Majidae</taxon>
        <taxon>Chionoecetes</taxon>
    </lineage>
</organism>
<proteinExistence type="predicted"/>
<gene>
    <name evidence="1" type="ORF">GWK47_009482</name>
</gene>
<evidence type="ECO:0000313" key="1">
    <source>
        <dbReference type="EMBL" id="KAG0716529.1"/>
    </source>
</evidence>
<name>A0A8J4Y5A9_CHIOP</name>
<dbReference type="AlphaFoldDB" id="A0A8J4Y5A9"/>
<dbReference type="Proteomes" id="UP000770661">
    <property type="component" value="Unassembled WGS sequence"/>
</dbReference>
<dbReference type="EMBL" id="JACEEZ010018782">
    <property type="protein sequence ID" value="KAG0716529.1"/>
    <property type="molecule type" value="Genomic_DNA"/>
</dbReference>
<reference evidence="1" key="1">
    <citation type="submission" date="2020-07" db="EMBL/GenBank/DDBJ databases">
        <title>The High-quality genome of the commercially important snow crab, Chionoecetes opilio.</title>
        <authorList>
            <person name="Jeong J.-H."/>
            <person name="Ryu S."/>
        </authorList>
    </citation>
    <scope>NUCLEOTIDE SEQUENCE</scope>
    <source>
        <strain evidence="1">MADBK_172401_WGS</strain>
        <tissue evidence="1">Digestive gland</tissue>
    </source>
</reference>
<sequence>MWLPECQSVVHNVLCLSRWNLLQHKCFVTCDTKISILGYFNVHHSFGYHLLSLTQPGEQAYNFSILQDLEQGVQHPTPNGNSKQQTTAARSPHGWSYSCSLGLVWVWDSRGFHSFYRGRMKISRRLKIPSGAACRLRVCGCLPARPAPRSAR</sequence>
<protein>
    <submittedName>
        <fullName evidence="1">Uncharacterized protein</fullName>
    </submittedName>
</protein>
<keyword evidence="2" id="KW-1185">Reference proteome</keyword>
<comment type="caution">
    <text evidence="1">The sequence shown here is derived from an EMBL/GenBank/DDBJ whole genome shotgun (WGS) entry which is preliminary data.</text>
</comment>
<accession>A0A8J4Y5A9</accession>